<keyword evidence="2" id="KW-1185">Reference proteome</keyword>
<proteinExistence type="predicted"/>
<evidence type="ECO:0000313" key="1">
    <source>
        <dbReference type="EMBL" id="GAA2396733.1"/>
    </source>
</evidence>
<organism evidence="1 2">
    <name type="scientific">Dactylosporangium salmoneum</name>
    <dbReference type="NCBI Taxonomy" id="53361"/>
    <lineage>
        <taxon>Bacteria</taxon>
        <taxon>Bacillati</taxon>
        <taxon>Actinomycetota</taxon>
        <taxon>Actinomycetes</taxon>
        <taxon>Micromonosporales</taxon>
        <taxon>Micromonosporaceae</taxon>
        <taxon>Dactylosporangium</taxon>
    </lineage>
</organism>
<reference evidence="2" key="1">
    <citation type="journal article" date="2019" name="Int. J. Syst. Evol. Microbiol.">
        <title>The Global Catalogue of Microorganisms (GCM) 10K type strain sequencing project: providing services to taxonomists for standard genome sequencing and annotation.</title>
        <authorList>
            <consortium name="The Broad Institute Genomics Platform"/>
            <consortium name="The Broad Institute Genome Sequencing Center for Infectious Disease"/>
            <person name="Wu L."/>
            <person name="Ma J."/>
        </authorList>
    </citation>
    <scope>NUCLEOTIDE SEQUENCE [LARGE SCALE GENOMIC DNA]</scope>
    <source>
        <strain evidence="2">JCM 3272</strain>
    </source>
</reference>
<evidence type="ECO:0008006" key="3">
    <source>
        <dbReference type="Google" id="ProtNLM"/>
    </source>
</evidence>
<sequence>MSSEPLTERQMDEMVAAVAAGGFVFDRAAPAPALPPKPDAEVMAVYSTRLPTSLAERIAAIAKAKGVKPSALMREYIEIGVAAEENDRPISLTDALRALAQLRPAA</sequence>
<evidence type="ECO:0000313" key="2">
    <source>
        <dbReference type="Proteomes" id="UP001501444"/>
    </source>
</evidence>
<gene>
    <name evidence="1" type="ORF">GCM10010170_112900</name>
</gene>
<dbReference type="EMBL" id="BAAARV010000145">
    <property type="protein sequence ID" value="GAA2396733.1"/>
    <property type="molecule type" value="Genomic_DNA"/>
</dbReference>
<dbReference type="RefSeq" id="WP_344621075.1">
    <property type="nucleotide sequence ID" value="NZ_BAAARV010000145.1"/>
</dbReference>
<accession>A0ABP5VCL9</accession>
<comment type="caution">
    <text evidence="1">The sequence shown here is derived from an EMBL/GenBank/DDBJ whole genome shotgun (WGS) entry which is preliminary data.</text>
</comment>
<dbReference type="Proteomes" id="UP001501444">
    <property type="component" value="Unassembled WGS sequence"/>
</dbReference>
<name>A0ABP5VCL9_9ACTN</name>
<protein>
    <recommendedName>
        <fullName evidence="3">Ribbon-helix-helix protein CopG domain-containing protein</fullName>
    </recommendedName>
</protein>